<dbReference type="RefSeq" id="WP_131865188.1">
    <property type="nucleotide sequence ID" value="NZ_SMCR01000004.1"/>
</dbReference>
<dbReference type="AlphaFoldDB" id="A0A4R3YYY7"/>
<accession>A0A4R3YYY7</accession>
<evidence type="ECO:0000259" key="1">
    <source>
        <dbReference type="Pfam" id="PF13116"/>
    </source>
</evidence>
<keyword evidence="3" id="KW-1185">Reference proteome</keyword>
<reference evidence="2 3" key="1">
    <citation type="submission" date="2019-03" db="EMBL/GenBank/DDBJ databases">
        <title>Genomic Encyclopedia of Type Strains, Phase IV (KMG-IV): sequencing the most valuable type-strain genomes for metagenomic binning, comparative biology and taxonomic classification.</title>
        <authorList>
            <person name="Goeker M."/>
        </authorList>
    </citation>
    <scope>NUCLEOTIDE SEQUENCE [LARGE SCALE GENOMIC DNA]</scope>
    <source>
        <strain evidence="2 3">DSM 19580</strain>
    </source>
</reference>
<comment type="caution">
    <text evidence="2">The sequence shown here is derived from an EMBL/GenBank/DDBJ whole genome shotgun (WGS) entry which is preliminary data.</text>
</comment>
<protein>
    <submittedName>
        <fullName evidence="2">Uncharacterized protein (TIGR02099 family)</fullName>
    </submittedName>
</protein>
<dbReference type="Pfam" id="PF13116">
    <property type="entry name" value="YhdP"/>
    <property type="match status" value="1"/>
</dbReference>
<feature type="domain" description="YhdP central" evidence="1">
    <location>
        <begin position="1"/>
        <end position="1258"/>
    </location>
</feature>
<organism evidence="2 3">
    <name type="scientific">Biostraticola tofi</name>
    <dbReference type="NCBI Taxonomy" id="466109"/>
    <lineage>
        <taxon>Bacteria</taxon>
        <taxon>Pseudomonadati</taxon>
        <taxon>Pseudomonadota</taxon>
        <taxon>Gammaproteobacteria</taxon>
        <taxon>Enterobacterales</taxon>
        <taxon>Bruguierivoracaceae</taxon>
        <taxon>Biostraticola</taxon>
    </lineage>
</organism>
<proteinExistence type="predicted"/>
<sequence length="1273" mass="139964">MRRLPGIIMALFATLIVVVALVVSGLRLALPHLDTFRPKIIETLNRHYAMDIHIREMHGSWQSFGPTLDIGGIDAAAPNEQFTIQRVTVALDVWQSLLHWRLQFRDVTFYRLNLNLNSTLLGRDNQGSPIKADRMSDLFLHQFDHFILRDSQLSFLTPSGERSTLSIPQLTWLNGRDRHRAEGQVSLSSVNVQQGAIDVRMDLHDEKGLLDKGRVYLQADGIDLKPWFSQWLQSNTGLTQADFSLAAWLSIKDGDVDEADVFLNQGRALWQEQGQDHRVDVDKLALHLTRQNEGWHMAVPRLNIATDGDSWADGKLSLFWQPEKNHLFAPDKAGEIRLRASNLELERFSAFLPLFSSLTPHLRDRWNDLAPKGHLAMLAMDIPLNDSGKTRFAARWRDVAWQQWQLLPGADKVSGMAAGTAAAGQISLALTDSTLPYKEMFRAPLDVSSARVNLEWTNDASGLMLAGKDLDIQARALWATGDFRFHKPAAGQPWLDILSGMRLTDAAQAWRYFPEPLMGTHLVDYLTGALQGGTVDNATLVFAGNPSQFPFKHNDGQFEVWVPLRQATYEFEPGWPALTNLAIDLDFLNDGLFMDAPQTRLGEATGKNIVATIPDYSRQKLLVDADISGQGSAIRDYFYQTPLKNSLGKTLDQLKVGGNVNGTLHLDIPLTGQQPVASGKVNLAGNSLFVTALGTGFKDLSGQFRYSNGNLESDTLKGNWFGQPVAIDFTSTEHDKGFDIDVGLRGDWALNRLSTIPPSLASALGGRASWQSDIAIALPLAGNTTYQVEVKSDLKNVSSHLPEPLDKAQGQAFPVTVNVRGDLNAFRLSGHAGQSNAFNSEFLLARQLTLARGAWNSNSTRIPSLPEDRSLSLSLPALNGEKWLALMMPLSQSAGKSAASRFRFPDALALSTPALTLGGQRWHDLTLTRRNIAGGTRVDAKGQEIAGTLSMLDNGIWRAALDYLYYNPEWPEDKASAGGGQTDPLPDAERLKDFSGWPAVQWRCKACWVKGQNFGRVDADLTPQRNTLTLTDGLVDTGKARLVVEGSWTLNGAQSRTSLKGKLSGKSISVATDYLGIDSPLRDSPFDIDLDLHWQDVPWSPQLSSLNGVLHSSLGKGKIDNISSGQAGRLLRLISFDALLRKLQFDFRDAFGQGFYFDSIKGSAWLKGGTLHTSDLLVDGLEADIAMSGDVDFTRQQIDMKAVITPEVSATVGVATAFAINPVVGAAVFAASKVLAPLWSKISLIRYRITGPLDQPVIEEELRQPRQPGDGDK</sequence>
<evidence type="ECO:0000313" key="2">
    <source>
        <dbReference type="EMBL" id="TCV96593.1"/>
    </source>
</evidence>
<dbReference type="Proteomes" id="UP000295719">
    <property type="component" value="Unassembled WGS sequence"/>
</dbReference>
<dbReference type="InterPro" id="IPR025263">
    <property type="entry name" value="YhdP_central"/>
</dbReference>
<dbReference type="PANTHER" id="PTHR38690:SF1">
    <property type="entry name" value="PROTEASE"/>
    <property type="match status" value="1"/>
</dbReference>
<dbReference type="PANTHER" id="PTHR38690">
    <property type="entry name" value="PROTEASE-RELATED"/>
    <property type="match status" value="1"/>
</dbReference>
<name>A0A4R3YYY7_9GAMM</name>
<dbReference type="OrthoDB" id="9762238at2"/>
<dbReference type="InterPro" id="IPR011836">
    <property type="entry name" value="YhdP"/>
</dbReference>
<dbReference type="EMBL" id="SMCR01000004">
    <property type="protein sequence ID" value="TCV96593.1"/>
    <property type="molecule type" value="Genomic_DNA"/>
</dbReference>
<dbReference type="NCBIfam" id="NF008148">
    <property type="entry name" value="PRK10899.1"/>
    <property type="match status" value="1"/>
</dbReference>
<evidence type="ECO:0000313" key="3">
    <source>
        <dbReference type="Proteomes" id="UP000295719"/>
    </source>
</evidence>
<gene>
    <name evidence="2" type="ORF">EDC52_10433</name>
</gene>
<dbReference type="NCBIfam" id="TIGR02099">
    <property type="entry name" value="YhdP family protein"/>
    <property type="match status" value="1"/>
</dbReference>